<evidence type="ECO:0000313" key="9">
    <source>
        <dbReference type="EMBL" id="SER00430.1"/>
    </source>
</evidence>
<accession>A0A1H9KMQ5</accession>
<feature type="domain" description="MPN" evidence="8">
    <location>
        <begin position="106"/>
        <end position="228"/>
    </location>
</feature>
<dbReference type="Pfam" id="PF20582">
    <property type="entry name" value="UPF0758_N"/>
    <property type="match status" value="1"/>
</dbReference>
<dbReference type="SUPFAM" id="SSF47781">
    <property type="entry name" value="RuvA domain 2-like"/>
    <property type="match status" value="1"/>
</dbReference>
<reference evidence="9 10" key="1">
    <citation type="submission" date="2016-10" db="EMBL/GenBank/DDBJ databases">
        <authorList>
            <person name="de Groot N.N."/>
        </authorList>
    </citation>
    <scope>NUCLEOTIDE SEQUENCE [LARGE SCALE GENOMIC DNA]</scope>
    <source>
        <strain evidence="9 10">DSM 15827</strain>
    </source>
</reference>
<dbReference type="Gene3D" id="1.10.150.20">
    <property type="entry name" value="5' to 3' exonuclease, C-terminal subdomain"/>
    <property type="match status" value="1"/>
</dbReference>
<comment type="similarity">
    <text evidence="1 7">Belongs to the UPF0758 family.</text>
</comment>
<dbReference type="InterPro" id="IPR046778">
    <property type="entry name" value="UPF0758_N"/>
</dbReference>
<keyword evidence="4" id="KW-0378">Hydrolase</keyword>
<evidence type="ECO:0000256" key="5">
    <source>
        <dbReference type="ARBA" id="ARBA00022833"/>
    </source>
</evidence>
<dbReference type="InterPro" id="IPR020891">
    <property type="entry name" value="UPF0758_CS"/>
</dbReference>
<dbReference type="RefSeq" id="WP_089746534.1">
    <property type="nucleotide sequence ID" value="NZ_FOGF01000014.1"/>
</dbReference>
<keyword evidence="2" id="KW-0645">Protease</keyword>
<dbReference type="STRING" id="137733.SAMN05421767_11448"/>
<dbReference type="NCBIfam" id="TIGR00608">
    <property type="entry name" value="radc"/>
    <property type="match status" value="1"/>
</dbReference>
<dbReference type="GO" id="GO:0008237">
    <property type="term" value="F:metallopeptidase activity"/>
    <property type="evidence" value="ECO:0007669"/>
    <property type="project" value="UniProtKB-KW"/>
</dbReference>
<dbReference type="InterPro" id="IPR037518">
    <property type="entry name" value="MPN"/>
</dbReference>
<evidence type="ECO:0000313" key="10">
    <source>
        <dbReference type="Proteomes" id="UP000198556"/>
    </source>
</evidence>
<dbReference type="OrthoDB" id="9804482at2"/>
<evidence type="ECO:0000256" key="6">
    <source>
        <dbReference type="ARBA" id="ARBA00023049"/>
    </source>
</evidence>
<dbReference type="GO" id="GO:0046872">
    <property type="term" value="F:metal ion binding"/>
    <property type="evidence" value="ECO:0007669"/>
    <property type="project" value="UniProtKB-KW"/>
</dbReference>
<dbReference type="InterPro" id="IPR001405">
    <property type="entry name" value="UPF0758"/>
</dbReference>
<sequence>MKLKNSIMEVPVTMLPRERLEKYGEKQLATHELLAIILRTGTKDHSVLELALDILATFEDLYGLKMASLDELMTVKGIGRAKAIELRAAIELGIRIAISQATKESAIISSEVAGKIFQYELCDAYQEHLLVLFLNTKNEIIKKRTVFKGGLNSAVAHPREIFREAVKCSAAKMILGHNHPSGNLEPSNADINFTKRMVECGELMGIEVLDHIIVSSNHYLSLKEKGYF</sequence>
<dbReference type="Pfam" id="PF04002">
    <property type="entry name" value="RadC"/>
    <property type="match status" value="1"/>
</dbReference>
<evidence type="ECO:0000256" key="1">
    <source>
        <dbReference type="ARBA" id="ARBA00010243"/>
    </source>
</evidence>
<evidence type="ECO:0000256" key="2">
    <source>
        <dbReference type="ARBA" id="ARBA00022670"/>
    </source>
</evidence>
<keyword evidence="3" id="KW-0479">Metal-binding</keyword>
<dbReference type="AlphaFoldDB" id="A0A1H9KMQ5"/>
<dbReference type="GO" id="GO:0006508">
    <property type="term" value="P:proteolysis"/>
    <property type="evidence" value="ECO:0007669"/>
    <property type="project" value="UniProtKB-KW"/>
</dbReference>
<dbReference type="PANTHER" id="PTHR30471:SF3">
    <property type="entry name" value="UPF0758 PROTEIN YEES-RELATED"/>
    <property type="match status" value="1"/>
</dbReference>
<keyword evidence="10" id="KW-1185">Reference proteome</keyword>
<dbReference type="PANTHER" id="PTHR30471">
    <property type="entry name" value="DNA REPAIR PROTEIN RADC"/>
    <property type="match status" value="1"/>
</dbReference>
<proteinExistence type="inferred from homology"/>
<evidence type="ECO:0000256" key="7">
    <source>
        <dbReference type="RuleBase" id="RU003797"/>
    </source>
</evidence>
<evidence type="ECO:0000256" key="3">
    <source>
        <dbReference type="ARBA" id="ARBA00022723"/>
    </source>
</evidence>
<dbReference type="Proteomes" id="UP000198556">
    <property type="component" value="Unassembled WGS sequence"/>
</dbReference>
<name>A0A1H9KMQ5_9LACT</name>
<protein>
    <submittedName>
        <fullName evidence="9">DNA replication and repair protein RadC</fullName>
    </submittedName>
</protein>
<dbReference type="Gene3D" id="3.40.140.10">
    <property type="entry name" value="Cytidine Deaminase, domain 2"/>
    <property type="match status" value="1"/>
</dbReference>
<dbReference type="CDD" id="cd08071">
    <property type="entry name" value="MPN_DUF2466"/>
    <property type="match status" value="1"/>
</dbReference>
<gene>
    <name evidence="9" type="ORF">SAMN05421767_11448</name>
</gene>
<keyword evidence="6" id="KW-0482">Metalloprotease</keyword>
<evidence type="ECO:0000256" key="4">
    <source>
        <dbReference type="ARBA" id="ARBA00022801"/>
    </source>
</evidence>
<keyword evidence="5" id="KW-0862">Zinc</keyword>
<dbReference type="NCBIfam" id="NF000642">
    <property type="entry name" value="PRK00024.1"/>
    <property type="match status" value="1"/>
</dbReference>
<dbReference type="PROSITE" id="PS50249">
    <property type="entry name" value="MPN"/>
    <property type="match status" value="1"/>
</dbReference>
<dbReference type="InterPro" id="IPR025657">
    <property type="entry name" value="RadC_JAB"/>
</dbReference>
<dbReference type="EMBL" id="FOGF01000014">
    <property type="protein sequence ID" value="SER00430.1"/>
    <property type="molecule type" value="Genomic_DNA"/>
</dbReference>
<dbReference type="InterPro" id="IPR010994">
    <property type="entry name" value="RuvA_2-like"/>
</dbReference>
<evidence type="ECO:0000259" key="8">
    <source>
        <dbReference type="PROSITE" id="PS50249"/>
    </source>
</evidence>
<dbReference type="PROSITE" id="PS01302">
    <property type="entry name" value="UPF0758"/>
    <property type="match status" value="1"/>
</dbReference>
<organism evidence="9 10">
    <name type="scientific">Granulicatella balaenopterae</name>
    <dbReference type="NCBI Taxonomy" id="137733"/>
    <lineage>
        <taxon>Bacteria</taxon>
        <taxon>Bacillati</taxon>
        <taxon>Bacillota</taxon>
        <taxon>Bacilli</taxon>
        <taxon>Lactobacillales</taxon>
        <taxon>Carnobacteriaceae</taxon>
        <taxon>Granulicatella</taxon>
    </lineage>
</organism>